<proteinExistence type="predicted"/>
<dbReference type="GO" id="GO:0016787">
    <property type="term" value="F:hydrolase activity"/>
    <property type="evidence" value="ECO:0007669"/>
    <property type="project" value="UniProtKB-KW"/>
</dbReference>
<evidence type="ECO:0000259" key="1">
    <source>
        <dbReference type="Pfam" id="PF01890"/>
    </source>
</evidence>
<name>A0A1I4R048_9RHOB</name>
<dbReference type="Pfam" id="PF01890">
    <property type="entry name" value="CbiG_C"/>
    <property type="match status" value="1"/>
</dbReference>
<dbReference type="SUPFAM" id="SSF159664">
    <property type="entry name" value="CobE/GbiG C-terminal domain-like"/>
    <property type="match status" value="1"/>
</dbReference>
<accession>A0A1I4R048</accession>
<dbReference type="AlphaFoldDB" id="A0A1I4R048"/>
<keyword evidence="3" id="KW-1185">Reference proteome</keyword>
<reference evidence="2 3" key="1">
    <citation type="submission" date="2016-10" db="EMBL/GenBank/DDBJ databases">
        <authorList>
            <person name="de Groot N.N."/>
        </authorList>
    </citation>
    <scope>NUCLEOTIDE SEQUENCE [LARGE SCALE GENOMIC DNA]</scope>
    <source>
        <strain evidence="2 3">DSM 15283</strain>
    </source>
</reference>
<feature type="domain" description="CobE/GbiG C-terminal" evidence="1">
    <location>
        <begin position="2"/>
        <end position="116"/>
    </location>
</feature>
<evidence type="ECO:0000313" key="3">
    <source>
        <dbReference type="Proteomes" id="UP000199144"/>
    </source>
</evidence>
<protein>
    <submittedName>
        <fullName evidence="2">Cobalt-precorrin 5A hydrolase</fullName>
    </submittedName>
</protein>
<sequence length="121" mass="12238">MIVAGFGFRGIATTQSLRDALAQTGAHVPTLLAAPADKAYAPSIQQLAQELGLSVFPVPAPLLQSAQTLTQSPKAQEHRATGSVAEACALAAAGAHAALLAPRQISTDRRATCALAQGSPA</sequence>
<dbReference type="InterPro" id="IPR036518">
    <property type="entry name" value="CobE/GbiG_C_sf"/>
</dbReference>
<dbReference type="OrthoDB" id="7475241at2"/>
<dbReference type="Gene3D" id="3.30.420.180">
    <property type="entry name" value="CobE/GbiG C-terminal domain"/>
    <property type="match status" value="1"/>
</dbReference>
<dbReference type="EMBL" id="FOTQ01000007">
    <property type="protein sequence ID" value="SFM45694.1"/>
    <property type="molecule type" value="Genomic_DNA"/>
</dbReference>
<dbReference type="STRING" id="254406.SAMN04488042_107206"/>
<gene>
    <name evidence="2" type="ORF">SAMN04488042_107206</name>
</gene>
<dbReference type="GO" id="GO:0009236">
    <property type="term" value="P:cobalamin biosynthetic process"/>
    <property type="evidence" value="ECO:0007669"/>
    <property type="project" value="InterPro"/>
</dbReference>
<evidence type="ECO:0000313" key="2">
    <source>
        <dbReference type="EMBL" id="SFM45694.1"/>
    </source>
</evidence>
<dbReference type="InterPro" id="IPR002750">
    <property type="entry name" value="CobE/GbiG_C"/>
</dbReference>
<dbReference type="RefSeq" id="WP_093095012.1">
    <property type="nucleotide sequence ID" value="NZ_FOTQ01000007.1"/>
</dbReference>
<organism evidence="2 3">
    <name type="scientific">Shimia aestuarii</name>
    <dbReference type="NCBI Taxonomy" id="254406"/>
    <lineage>
        <taxon>Bacteria</taxon>
        <taxon>Pseudomonadati</taxon>
        <taxon>Pseudomonadota</taxon>
        <taxon>Alphaproteobacteria</taxon>
        <taxon>Rhodobacterales</taxon>
        <taxon>Roseobacteraceae</taxon>
    </lineage>
</organism>
<keyword evidence="2" id="KW-0378">Hydrolase</keyword>
<dbReference type="Proteomes" id="UP000199144">
    <property type="component" value="Unassembled WGS sequence"/>
</dbReference>